<dbReference type="PROSITE" id="PS51186">
    <property type="entry name" value="GNAT"/>
    <property type="match status" value="1"/>
</dbReference>
<proteinExistence type="predicted"/>
<protein>
    <submittedName>
        <fullName evidence="4">GNAT family N-acetyltransferase</fullName>
    </submittedName>
</protein>
<evidence type="ECO:0000256" key="1">
    <source>
        <dbReference type="ARBA" id="ARBA00022679"/>
    </source>
</evidence>
<dbReference type="Gene3D" id="3.40.630.30">
    <property type="match status" value="1"/>
</dbReference>
<dbReference type="InterPro" id="IPR016181">
    <property type="entry name" value="Acyl_CoA_acyltransferase"/>
</dbReference>
<evidence type="ECO:0000313" key="5">
    <source>
        <dbReference type="Proteomes" id="UP000654108"/>
    </source>
</evidence>
<dbReference type="EMBL" id="JACYFU010000001">
    <property type="protein sequence ID" value="MBD8064003.1"/>
    <property type="molecule type" value="Genomic_DNA"/>
</dbReference>
<dbReference type="RefSeq" id="WP_191772126.1">
    <property type="nucleotide sequence ID" value="NZ_JACYFU010000001.1"/>
</dbReference>
<dbReference type="Pfam" id="PF00583">
    <property type="entry name" value="Acetyltransf_1"/>
    <property type="match status" value="1"/>
</dbReference>
<dbReference type="GO" id="GO:0008080">
    <property type="term" value="F:N-acetyltransferase activity"/>
    <property type="evidence" value="ECO:0007669"/>
    <property type="project" value="InterPro"/>
</dbReference>
<dbReference type="InterPro" id="IPR045039">
    <property type="entry name" value="NSI-like"/>
</dbReference>
<comment type="caution">
    <text evidence="4">The sequence shown here is derived from an EMBL/GenBank/DDBJ whole genome shotgun (WGS) entry which is preliminary data.</text>
</comment>
<keyword evidence="1" id="KW-0808">Transferase</keyword>
<keyword evidence="2" id="KW-0012">Acyltransferase</keyword>
<dbReference type="InterPro" id="IPR000182">
    <property type="entry name" value="GNAT_dom"/>
</dbReference>
<dbReference type="GO" id="GO:0005737">
    <property type="term" value="C:cytoplasm"/>
    <property type="evidence" value="ECO:0007669"/>
    <property type="project" value="TreeGrafter"/>
</dbReference>
<name>A0A927FS83_9HYPH</name>
<dbReference type="PANTHER" id="PTHR43626">
    <property type="entry name" value="ACYL-COA N-ACYLTRANSFERASE"/>
    <property type="match status" value="1"/>
</dbReference>
<feature type="domain" description="N-acetyltransferase" evidence="3">
    <location>
        <begin position="1"/>
        <end position="128"/>
    </location>
</feature>
<dbReference type="PANTHER" id="PTHR43626:SF4">
    <property type="entry name" value="GCN5-RELATED N-ACETYLTRANSFERASE 2, CHLOROPLASTIC"/>
    <property type="match status" value="1"/>
</dbReference>
<keyword evidence="5" id="KW-1185">Reference proteome</keyword>
<sequence>MEIVIDPFPSNGVMNRLWRAAWGAEEERDFGPVLSRSLVHVGAVAGDELIGFVNVAWDGGLHAFLLDTCVVPEFRRQGVARQLVEAARQTAAARGAAWLHVDFEPQLEPFYRACGFRPSAAGLIRLRS</sequence>
<evidence type="ECO:0000259" key="3">
    <source>
        <dbReference type="PROSITE" id="PS51186"/>
    </source>
</evidence>
<dbReference type="AlphaFoldDB" id="A0A927FS83"/>
<gene>
    <name evidence="4" type="ORF">IC608_00750</name>
</gene>
<evidence type="ECO:0000313" key="4">
    <source>
        <dbReference type="EMBL" id="MBD8064003.1"/>
    </source>
</evidence>
<organism evidence="4 5">
    <name type="scientific">Devosia oryzisoli</name>
    <dbReference type="NCBI Taxonomy" id="2774138"/>
    <lineage>
        <taxon>Bacteria</taxon>
        <taxon>Pseudomonadati</taxon>
        <taxon>Pseudomonadota</taxon>
        <taxon>Alphaproteobacteria</taxon>
        <taxon>Hyphomicrobiales</taxon>
        <taxon>Devosiaceae</taxon>
        <taxon>Devosia</taxon>
    </lineage>
</organism>
<dbReference type="SUPFAM" id="SSF55729">
    <property type="entry name" value="Acyl-CoA N-acyltransferases (Nat)"/>
    <property type="match status" value="1"/>
</dbReference>
<reference evidence="4" key="1">
    <citation type="submission" date="2020-09" db="EMBL/GenBank/DDBJ databases">
        <title>Genome seq and assembly of Devosia sp.</title>
        <authorList>
            <person name="Chhetri G."/>
        </authorList>
    </citation>
    <scope>NUCLEOTIDE SEQUENCE</scope>
    <source>
        <strain evidence="4">PTR5</strain>
    </source>
</reference>
<dbReference type="CDD" id="cd04301">
    <property type="entry name" value="NAT_SF"/>
    <property type="match status" value="1"/>
</dbReference>
<accession>A0A927FS83</accession>
<evidence type="ECO:0000256" key="2">
    <source>
        <dbReference type="ARBA" id="ARBA00023315"/>
    </source>
</evidence>
<dbReference type="Proteomes" id="UP000654108">
    <property type="component" value="Unassembled WGS sequence"/>
</dbReference>